<dbReference type="InterPro" id="IPR002123">
    <property type="entry name" value="Plipid/glycerol_acylTrfase"/>
</dbReference>
<feature type="transmembrane region" description="Helical" evidence="3">
    <location>
        <begin position="38"/>
        <end position="59"/>
    </location>
</feature>
<dbReference type="GO" id="GO:0006654">
    <property type="term" value="P:phosphatidic acid biosynthetic process"/>
    <property type="evidence" value="ECO:0007669"/>
    <property type="project" value="TreeGrafter"/>
</dbReference>
<evidence type="ECO:0000256" key="2">
    <source>
        <dbReference type="ARBA" id="ARBA00023315"/>
    </source>
</evidence>
<dbReference type="PANTHER" id="PTHR10434">
    <property type="entry name" value="1-ACYL-SN-GLYCEROL-3-PHOSPHATE ACYLTRANSFERASE"/>
    <property type="match status" value="1"/>
</dbReference>
<evidence type="ECO:0000256" key="1">
    <source>
        <dbReference type="ARBA" id="ARBA00022679"/>
    </source>
</evidence>
<proteinExistence type="predicted"/>
<dbReference type="Pfam" id="PF01553">
    <property type="entry name" value="Acyltransferase"/>
    <property type="match status" value="1"/>
</dbReference>
<dbReference type="CDD" id="cd07989">
    <property type="entry name" value="LPLAT_AGPAT-like"/>
    <property type="match status" value="1"/>
</dbReference>
<keyword evidence="3" id="KW-0472">Membrane</keyword>
<comment type="caution">
    <text evidence="5">The sequence shown here is derived from an EMBL/GenBank/DDBJ whole genome shotgun (WGS) entry which is preliminary data.</text>
</comment>
<evidence type="ECO:0000313" key="5">
    <source>
        <dbReference type="EMBL" id="HIU51526.1"/>
    </source>
</evidence>
<keyword evidence="3" id="KW-1133">Transmembrane helix</keyword>
<keyword evidence="1" id="KW-0808">Transferase</keyword>
<evidence type="ECO:0000313" key="6">
    <source>
        <dbReference type="Proteomes" id="UP000824093"/>
    </source>
</evidence>
<keyword evidence="2 5" id="KW-0012">Acyltransferase</keyword>
<dbReference type="PANTHER" id="PTHR10434:SF11">
    <property type="entry name" value="1-ACYL-SN-GLYCEROL-3-PHOSPHATE ACYLTRANSFERASE"/>
    <property type="match status" value="1"/>
</dbReference>
<dbReference type="GO" id="GO:0003841">
    <property type="term" value="F:1-acylglycerol-3-phosphate O-acyltransferase activity"/>
    <property type="evidence" value="ECO:0007669"/>
    <property type="project" value="TreeGrafter"/>
</dbReference>
<name>A0A9D1M0R1_9FIRM</name>
<dbReference type="SUPFAM" id="SSF69593">
    <property type="entry name" value="Glycerol-3-phosphate (1)-acyltransferase"/>
    <property type="match status" value="1"/>
</dbReference>
<gene>
    <name evidence="5" type="ORF">IAB70_02725</name>
</gene>
<evidence type="ECO:0000259" key="4">
    <source>
        <dbReference type="SMART" id="SM00563"/>
    </source>
</evidence>
<dbReference type="EMBL" id="DVNH01000019">
    <property type="protein sequence ID" value="HIU51526.1"/>
    <property type="molecule type" value="Genomic_DNA"/>
</dbReference>
<feature type="domain" description="Phospholipid/glycerol acyltransferase" evidence="4">
    <location>
        <begin position="81"/>
        <end position="196"/>
    </location>
</feature>
<keyword evidence="3" id="KW-0812">Transmembrane</keyword>
<reference evidence="5" key="2">
    <citation type="journal article" date="2021" name="PeerJ">
        <title>Extensive microbial diversity within the chicken gut microbiome revealed by metagenomics and culture.</title>
        <authorList>
            <person name="Gilroy R."/>
            <person name="Ravi A."/>
            <person name="Getino M."/>
            <person name="Pursley I."/>
            <person name="Horton D.L."/>
            <person name="Alikhan N.F."/>
            <person name="Baker D."/>
            <person name="Gharbi K."/>
            <person name="Hall N."/>
            <person name="Watson M."/>
            <person name="Adriaenssens E.M."/>
            <person name="Foster-Nyarko E."/>
            <person name="Jarju S."/>
            <person name="Secka A."/>
            <person name="Antonio M."/>
            <person name="Oren A."/>
            <person name="Chaudhuri R.R."/>
            <person name="La Ragione R."/>
            <person name="Hildebrand F."/>
            <person name="Pallen M.J."/>
        </authorList>
    </citation>
    <scope>NUCLEOTIDE SEQUENCE</scope>
    <source>
        <strain evidence="5">CHK195-15760</strain>
    </source>
</reference>
<protein>
    <submittedName>
        <fullName evidence="5">1-acyl-sn-glycerol-3-phosphate acyltransferase</fullName>
    </submittedName>
</protein>
<evidence type="ECO:0000256" key="3">
    <source>
        <dbReference type="SAM" id="Phobius"/>
    </source>
</evidence>
<reference evidence="5" key="1">
    <citation type="submission" date="2020-10" db="EMBL/GenBank/DDBJ databases">
        <authorList>
            <person name="Gilroy R."/>
        </authorList>
    </citation>
    <scope>NUCLEOTIDE SEQUENCE</scope>
    <source>
        <strain evidence="5">CHK195-15760</strain>
    </source>
</reference>
<organism evidence="5 6">
    <name type="scientific">Candidatus Merdicola faecigallinarum</name>
    <dbReference type="NCBI Taxonomy" id="2840862"/>
    <lineage>
        <taxon>Bacteria</taxon>
        <taxon>Bacillati</taxon>
        <taxon>Bacillota</taxon>
        <taxon>Clostridia</taxon>
        <taxon>Candidatus Merdicola</taxon>
    </lineage>
</organism>
<dbReference type="SMART" id="SM00563">
    <property type="entry name" value="PlsC"/>
    <property type="match status" value="1"/>
</dbReference>
<sequence length="266" mass="31177">MKEIAEDMYQDENEHVIDLWTPCEFHIDKEYEYVPKGFLFSLFSNLLYYGIAYPVLTVLTKVIYDLKIEGEENVKSLKTGAISVSNHVMFLDCAMTGLSFRQRKIFFTTQEDSFKIPVVRKLIRLLKAIPIPENIENKKYFLKEINNILKQGDIVHIYPEASLWPYCTNIRNFKNGAFDLAVKNEVPIIPIVYTFRNPKGIRKFLKKKPDVTVTILKPVEPNKEEPILKQRMKQLKEIVYTQMKEVVENKKVKKSLNTEEEICQTM</sequence>
<dbReference type="Proteomes" id="UP000824093">
    <property type="component" value="Unassembled WGS sequence"/>
</dbReference>
<accession>A0A9D1M0R1</accession>
<dbReference type="AlphaFoldDB" id="A0A9D1M0R1"/>